<dbReference type="InParanoid" id="E4X0I7"/>
<dbReference type="EMBL" id="FN653020">
    <property type="protein sequence ID" value="CBY23286.1"/>
    <property type="molecule type" value="Genomic_DNA"/>
</dbReference>
<name>E4X0I7_OIKDI</name>
<evidence type="ECO:0000313" key="3">
    <source>
        <dbReference type="Proteomes" id="UP000001307"/>
    </source>
</evidence>
<protein>
    <recommendedName>
        <fullName evidence="1">Trafficking protein particle complex subunit 11 domain-containing protein</fullName>
    </recommendedName>
</protein>
<evidence type="ECO:0000259" key="1">
    <source>
        <dbReference type="Pfam" id="PF11817"/>
    </source>
</evidence>
<evidence type="ECO:0000313" key="2">
    <source>
        <dbReference type="EMBL" id="CBY23286.1"/>
    </source>
</evidence>
<feature type="domain" description="Trafficking protein particle complex subunit 11" evidence="1">
    <location>
        <begin position="33"/>
        <end position="277"/>
    </location>
</feature>
<accession>E4X0I7</accession>
<proteinExistence type="predicted"/>
<dbReference type="Pfam" id="PF11817">
    <property type="entry name" value="Foie-gras_1"/>
    <property type="match status" value="1"/>
</dbReference>
<reference evidence="2" key="1">
    <citation type="journal article" date="2010" name="Science">
        <title>Plasticity of animal genome architecture unmasked by rapid evolution of a pelagic tunicate.</title>
        <authorList>
            <person name="Denoeud F."/>
            <person name="Henriet S."/>
            <person name="Mungpakdee S."/>
            <person name="Aury J.M."/>
            <person name="Da Silva C."/>
            <person name="Brinkmann H."/>
            <person name="Mikhaleva J."/>
            <person name="Olsen L.C."/>
            <person name="Jubin C."/>
            <person name="Canestro C."/>
            <person name="Bouquet J.M."/>
            <person name="Danks G."/>
            <person name="Poulain J."/>
            <person name="Campsteijn C."/>
            <person name="Adamski M."/>
            <person name="Cross I."/>
            <person name="Yadetie F."/>
            <person name="Muffato M."/>
            <person name="Louis A."/>
            <person name="Butcher S."/>
            <person name="Tsagkogeorga G."/>
            <person name="Konrad A."/>
            <person name="Singh S."/>
            <person name="Jensen M.F."/>
            <person name="Cong E.H."/>
            <person name="Eikeseth-Otteraa H."/>
            <person name="Noel B."/>
            <person name="Anthouard V."/>
            <person name="Porcel B.M."/>
            <person name="Kachouri-Lafond R."/>
            <person name="Nishino A."/>
            <person name="Ugolini M."/>
            <person name="Chourrout P."/>
            <person name="Nishida H."/>
            <person name="Aasland R."/>
            <person name="Huzurbazar S."/>
            <person name="Westhof E."/>
            <person name="Delsuc F."/>
            <person name="Lehrach H."/>
            <person name="Reinhardt R."/>
            <person name="Weissenbach J."/>
            <person name="Roy S.W."/>
            <person name="Artiguenave F."/>
            <person name="Postlethwait J.H."/>
            <person name="Manak J.R."/>
            <person name="Thompson E.M."/>
            <person name="Jaillon O."/>
            <person name="Du Pasquier L."/>
            <person name="Boudinot P."/>
            <person name="Liberles D.A."/>
            <person name="Volff J.N."/>
            <person name="Philippe H."/>
            <person name="Lenhard B."/>
            <person name="Roest Crollius H."/>
            <person name="Wincker P."/>
            <person name="Chourrout D."/>
        </authorList>
    </citation>
    <scope>NUCLEOTIDE SEQUENCE [LARGE SCALE GENOMIC DNA]</scope>
</reference>
<keyword evidence="3" id="KW-1185">Reference proteome</keyword>
<sequence>MTRNFEDAITFYKHCFSKLVMADLIPITATNYTELREFSSLVNYKLVKLYLTVPPYFQRDFALKQFHRHIDYFSRFKGAPELGFEYYAWLAEQYRNYGELLGEYHNGLRVNSQPAFFLLKAANFERRRAEFVRQIRAQVLAQIYPKPDPLQNEQIFLGERVWRQNGIRSELTEADSQNEMIATFSLQFKECHFDHCLEVTRTLHKANTEFTNCGYMKFRPQLLVTMAEEYIKSGEPEGRTRAATLLQKCSELVNPTWPLLATKCYSLLRECLSHNEAEKRARCLFFLASPFSKLEQNEKDSFTEDFLNLSSTISEKISIDGQHGFIKCYFKFSKPAFHAASKMTLNVELTNLCLNSSITIDSIDAKFSQSCANESVFIKEEISLSLGEKRSFSFDFVIPASLTAKNLVVEEISIDVGKVTIQFDRSGLERRGLTPFDSDVVRDALCMRVAEHAKNTSQSCKILQRITPMSVTISDPVKILTNEMVKIEVSLNIEEEFSKEDAKLTLQCNKESSIGLSKGDLQVKDPNQHLVFNLKSNSEKFTIWMKNETTTFTEPSLLVASLALSVDDYVCALRAERKIPAAIPFKVSAKCLTNQFMPVLALSSASESFLVVVSAELLEKDERVHIPLRINRIEYEEGASICQFYESLEQEPVSLNLGDCAQFVIPLSKKIGTSLSNLMSVELGRLKVFWSREENTADEFCFSASLGTLQLAKDKEEQVAVAAKLPEVCQQWEPFDLEIQVSNVTAELKRCSLEVETSSDFQILSLPASFSLLPSERCHVATVSYFPVNCGELLLPKLALKHSGDETIAIHSVISRSLLVRPNQRLSDFARLKAYPVNCDT</sequence>
<organism evidence="2">
    <name type="scientific">Oikopleura dioica</name>
    <name type="common">Tunicate</name>
    <dbReference type="NCBI Taxonomy" id="34765"/>
    <lineage>
        <taxon>Eukaryota</taxon>
        <taxon>Metazoa</taxon>
        <taxon>Chordata</taxon>
        <taxon>Tunicata</taxon>
        <taxon>Appendicularia</taxon>
        <taxon>Copelata</taxon>
        <taxon>Oikopleuridae</taxon>
        <taxon>Oikopleura</taxon>
    </lineage>
</organism>
<dbReference type="PANTHER" id="PTHR14374:SF0">
    <property type="entry name" value="TRAFFICKING PROTEIN PARTICLE COMPLEX SUBUNIT 11"/>
    <property type="match status" value="1"/>
</dbReference>
<dbReference type="Proteomes" id="UP000001307">
    <property type="component" value="Unassembled WGS sequence"/>
</dbReference>
<dbReference type="FunCoup" id="E4X0I7">
    <property type="interactions" value="252"/>
</dbReference>
<dbReference type="PANTHER" id="PTHR14374">
    <property type="entry name" value="FOIE GRAS"/>
    <property type="match status" value="1"/>
</dbReference>
<dbReference type="AlphaFoldDB" id="E4X0I7"/>
<dbReference type="InterPro" id="IPR021773">
    <property type="entry name" value="TPC11"/>
</dbReference>
<gene>
    <name evidence="2" type="ORF">GSOID_T00015221001</name>
</gene>
<dbReference type="OrthoDB" id="6278596at2759"/>